<dbReference type="Gene3D" id="1.10.287.70">
    <property type="match status" value="1"/>
</dbReference>
<evidence type="ECO:0000259" key="9">
    <source>
        <dbReference type="Pfam" id="PF24576"/>
    </source>
</evidence>
<feature type="transmembrane region" description="Helical" evidence="8">
    <location>
        <begin position="342"/>
        <end position="359"/>
    </location>
</feature>
<feature type="transmembrane region" description="Helical" evidence="8">
    <location>
        <begin position="593"/>
        <end position="617"/>
    </location>
</feature>
<dbReference type="Pfam" id="PF24576">
    <property type="entry name" value="IR75A_N"/>
    <property type="match status" value="1"/>
</dbReference>
<proteinExistence type="predicted"/>
<reference evidence="10 11" key="1">
    <citation type="submission" date="2024-05" db="EMBL/GenBank/DDBJ databases">
        <title>Culex pipiens pipiens assembly and annotation.</title>
        <authorList>
            <person name="Alout H."/>
            <person name="Durand T."/>
        </authorList>
    </citation>
    <scope>NUCLEOTIDE SEQUENCE [LARGE SCALE GENOMIC DNA]</scope>
    <source>
        <strain evidence="10">HA-2024</strain>
        <tissue evidence="10">Whole body</tissue>
    </source>
</reference>
<organism evidence="10 11">
    <name type="scientific">Culex pipiens pipiens</name>
    <name type="common">Northern house mosquito</name>
    <dbReference type="NCBI Taxonomy" id="38569"/>
    <lineage>
        <taxon>Eukaryota</taxon>
        <taxon>Metazoa</taxon>
        <taxon>Ecdysozoa</taxon>
        <taxon>Arthropoda</taxon>
        <taxon>Hexapoda</taxon>
        <taxon>Insecta</taxon>
        <taxon>Pterygota</taxon>
        <taxon>Neoptera</taxon>
        <taxon>Endopterygota</taxon>
        <taxon>Diptera</taxon>
        <taxon>Nematocera</taxon>
        <taxon>Culicoidea</taxon>
        <taxon>Culicidae</taxon>
        <taxon>Culicinae</taxon>
        <taxon>Culicini</taxon>
        <taxon>Culex</taxon>
        <taxon>Culex</taxon>
    </lineage>
</organism>
<evidence type="ECO:0000256" key="7">
    <source>
        <dbReference type="ARBA" id="ARBA00023180"/>
    </source>
</evidence>
<comment type="caution">
    <text evidence="10">The sequence shown here is derived from an EMBL/GenBank/DDBJ whole genome shotgun (WGS) entry which is preliminary data.</text>
</comment>
<evidence type="ECO:0000256" key="4">
    <source>
        <dbReference type="ARBA" id="ARBA00022989"/>
    </source>
</evidence>
<dbReference type="Proteomes" id="UP001562425">
    <property type="component" value="Unassembled WGS sequence"/>
</dbReference>
<dbReference type="PANTHER" id="PTHR42643">
    <property type="entry name" value="IONOTROPIC RECEPTOR 20A-RELATED"/>
    <property type="match status" value="1"/>
</dbReference>
<keyword evidence="5 8" id="KW-0472">Membrane</keyword>
<dbReference type="EMBL" id="JBEHCU010003354">
    <property type="protein sequence ID" value="KAL1402221.1"/>
    <property type="molecule type" value="Genomic_DNA"/>
</dbReference>
<dbReference type="Gene3D" id="3.40.190.10">
    <property type="entry name" value="Periplasmic binding protein-like II"/>
    <property type="match status" value="1"/>
</dbReference>
<accession>A0ABD1DR49</accession>
<keyword evidence="2" id="KW-1003">Cell membrane</keyword>
<dbReference type="SUPFAM" id="SSF53850">
    <property type="entry name" value="Periplasmic binding protein-like II"/>
    <property type="match status" value="1"/>
</dbReference>
<dbReference type="GO" id="GO:0005886">
    <property type="term" value="C:plasma membrane"/>
    <property type="evidence" value="ECO:0007669"/>
    <property type="project" value="UniProtKB-SubCell"/>
</dbReference>
<dbReference type="InterPro" id="IPR057074">
    <property type="entry name" value="IR75A_N"/>
</dbReference>
<dbReference type="PANTHER" id="PTHR42643:SF32">
    <property type="entry name" value="IONOTROPIC RECEPTOR 31A, ISOFORM C-RELATED"/>
    <property type="match status" value="1"/>
</dbReference>
<evidence type="ECO:0000256" key="1">
    <source>
        <dbReference type="ARBA" id="ARBA00004651"/>
    </source>
</evidence>
<protein>
    <recommendedName>
        <fullName evidence="9">Ionotropic receptor 75a N-terminal domain-containing protein</fullName>
    </recommendedName>
</protein>
<evidence type="ECO:0000313" key="11">
    <source>
        <dbReference type="Proteomes" id="UP001562425"/>
    </source>
</evidence>
<gene>
    <name evidence="10" type="ORF">pipiens_006175</name>
</gene>
<evidence type="ECO:0000256" key="6">
    <source>
        <dbReference type="ARBA" id="ARBA00023170"/>
    </source>
</evidence>
<keyword evidence="11" id="KW-1185">Reference proteome</keyword>
<comment type="subcellular location">
    <subcellularLocation>
        <location evidence="1">Cell membrane</location>
        <topology evidence="1">Multi-pass membrane protein</topology>
    </subcellularLocation>
</comment>
<dbReference type="AlphaFoldDB" id="A0ABD1DR49"/>
<evidence type="ECO:0000256" key="3">
    <source>
        <dbReference type="ARBA" id="ARBA00022692"/>
    </source>
</evidence>
<evidence type="ECO:0000256" key="8">
    <source>
        <dbReference type="SAM" id="Phobius"/>
    </source>
</evidence>
<evidence type="ECO:0000256" key="5">
    <source>
        <dbReference type="ARBA" id="ARBA00023136"/>
    </source>
</evidence>
<feature type="transmembrane region" description="Helical" evidence="8">
    <location>
        <begin position="402"/>
        <end position="422"/>
    </location>
</feature>
<dbReference type="InterPro" id="IPR052192">
    <property type="entry name" value="Insect_Ionotropic_Sensory_Rcpt"/>
</dbReference>
<keyword evidence="6" id="KW-0675">Receptor</keyword>
<keyword evidence="3 8" id="KW-0812">Transmembrane</keyword>
<keyword evidence="4 8" id="KW-1133">Transmembrane helix</keyword>
<evidence type="ECO:0000313" key="10">
    <source>
        <dbReference type="EMBL" id="KAL1402221.1"/>
    </source>
</evidence>
<sequence>MSTLDSPTFVINFLASYFGALHLNYVTVFNCWNPEGTRTGAKLQFFFILTQLIDTVSDNHHLMGHLSAAVRFVKVVDLSSGEGGSLEIGRGNRSRVGMFLEYGCPRSRELLDVCAEARCFSTSVHWVMMNGSVLDALGDVDLYVDADIKVLVEDGDDQLKLYDVYNNGKSLGGTLNVTFDRVVDVLPSGEIRFGRSIVDQKSKYQNRNNLSDITLRIGTISRKFPSEDASVGNVLRFLESYEERNVDAVVRIGYMLTQALQRDLNFEMQYTHYDSTTDNVIGAILDNRIDLSMSGTRALNEKMEPLTSVLYYMNYELAFIFKTPTSDSLLDSPFFRPFAPETWFAIFLTILVGSIVIKINHSLEARYQEYFLGWTGPPWFSAFVESLGHFCQQGAHLVARNLLGRLIQLVIMTCALVVYNYYSSVIFLTLIASPLISDIKTLSKLADSRLQLGIEDTVEARDYFHNSHTTNGASYLARKKFTDHTWTNRDIGLERVRHGDYAYHCEKTDAFGWIRQNFDLQEVCDLNVLESMPPQPIGLLVRKDSPFRELFTLRFARMQELGIVRRFTEFWITKKPECFSESVVSSVSFEGSFALFLLLIAGIVVAFGAFTVEIGLFREIWTRINPEKLGIYKVT</sequence>
<keyword evidence="7" id="KW-0325">Glycoprotein</keyword>
<evidence type="ECO:0000256" key="2">
    <source>
        <dbReference type="ARBA" id="ARBA00022475"/>
    </source>
</evidence>
<feature type="domain" description="Ionotropic receptor 75a N-terminal" evidence="9">
    <location>
        <begin position="11"/>
        <end position="219"/>
    </location>
</feature>
<name>A0ABD1DR49_CULPP</name>